<dbReference type="InterPro" id="IPR036179">
    <property type="entry name" value="Ig-like_dom_sf"/>
</dbReference>
<dbReference type="SMART" id="SM00409">
    <property type="entry name" value="IG"/>
    <property type="match status" value="2"/>
</dbReference>
<gene>
    <name evidence="3" type="ORF">Fcan01_13927</name>
</gene>
<dbReference type="CDD" id="cd00099">
    <property type="entry name" value="IgV"/>
    <property type="match status" value="1"/>
</dbReference>
<dbReference type="SUPFAM" id="SSF48726">
    <property type="entry name" value="Immunoglobulin"/>
    <property type="match status" value="2"/>
</dbReference>
<sequence length="365" mass="40557">MEVGREMRPKSGRNVDLLGIENGESDVSERWLVVFLGFRSEVAAAVSSGSYLPPRPLPVQQQQRQNASSLSSLTAGFSIPGLIGNANSGSSVRFGGGTTSTTTTWSTSPPSGGEALVDDDYPFENNTFSNATVPLGDSAFLKCTVKNLGEREVFWIRRRDMHIISVGKNVYTNDERFHILNFEGSDDWTLQIKYVQKRDNGTYECQVSTGKGIASYAVHVFVAVPEAFILGNGEYHIQEGSTINLVCIVEKSPKPPDYIFWYHNERMINYDKDRNLRIQTETGSKTHSRLIIDNAQVSDSGNYTCHISNADPASTLVYISQGDKMAAIQRRKSAASMSSNYYTISDYFPLLLHQIFCVLLILINY</sequence>
<accession>A0A226E0W7</accession>
<dbReference type="InterPro" id="IPR007110">
    <property type="entry name" value="Ig-like_dom"/>
</dbReference>
<dbReference type="PANTHER" id="PTHR23279:SF45">
    <property type="entry name" value="DEFECTIVE PROBOSCIS EXTENSION RESPONSE 12, ISOFORM C"/>
    <property type="match status" value="1"/>
</dbReference>
<reference evidence="3 4" key="1">
    <citation type="submission" date="2015-12" db="EMBL/GenBank/DDBJ databases">
        <title>The genome of Folsomia candida.</title>
        <authorList>
            <person name="Faddeeva A."/>
            <person name="Derks M.F."/>
            <person name="Anvar Y."/>
            <person name="Smit S."/>
            <person name="Van Straalen N."/>
            <person name="Roelofs D."/>
        </authorList>
    </citation>
    <scope>NUCLEOTIDE SEQUENCE [LARGE SCALE GENOMIC DNA]</scope>
    <source>
        <strain evidence="3 4">VU population</strain>
        <tissue evidence="3">Whole body</tissue>
    </source>
</reference>
<dbReference type="AlphaFoldDB" id="A0A226E0W7"/>
<dbReference type="InterPro" id="IPR037448">
    <property type="entry name" value="Zig-8"/>
</dbReference>
<dbReference type="InterPro" id="IPR013098">
    <property type="entry name" value="Ig_I-set"/>
</dbReference>
<name>A0A226E0W7_FOLCA</name>
<dbReference type="InterPro" id="IPR003599">
    <property type="entry name" value="Ig_sub"/>
</dbReference>
<dbReference type="InterPro" id="IPR003598">
    <property type="entry name" value="Ig_sub2"/>
</dbReference>
<dbReference type="GO" id="GO:0050808">
    <property type="term" value="P:synapse organization"/>
    <property type="evidence" value="ECO:0007669"/>
    <property type="project" value="TreeGrafter"/>
</dbReference>
<dbReference type="OrthoDB" id="10031887at2759"/>
<dbReference type="PANTHER" id="PTHR23279">
    <property type="entry name" value="DEFECTIVE PROBOSCIS EXTENSION RESPONSE DPR -RELATED"/>
    <property type="match status" value="1"/>
</dbReference>
<organism evidence="3 4">
    <name type="scientific">Folsomia candida</name>
    <name type="common">Springtail</name>
    <dbReference type="NCBI Taxonomy" id="158441"/>
    <lineage>
        <taxon>Eukaryota</taxon>
        <taxon>Metazoa</taxon>
        <taxon>Ecdysozoa</taxon>
        <taxon>Arthropoda</taxon>
        <taxon>Hexapoda</taxon>
        <taxon>Collembola</taxon>
        <taxon>Entomobryomorpha</taxon>
        <taxon>Isotomoidea</taxon>
        <taxon>Isotomidae</taxon>
        <taxon>Proisotominae</taxon>
        <taxon>Folsomia</taxon>
    </lineage>
</organism>
<feature type="domain" description="Ig-like" evidence="2">
    <location>
        <begin position="122"/>
        <end position="221"/>
    </location>
</feature>
<dbReference type="Pfam" id="PF07679">
    <property type="entry name" value="I-set"/>
    <property type="match status" value="1"/>
</dbReference>
<evidence type="ECO:0000313" key="4">
    <source>
        <dbReference type="Proteomes" id="UP000198287"/>
    </source>
</evidence>
<protein>
    <submittedName>
        <fullName evidence="3">Limbic system-associated membrane protein</fullName>
    </submittedName>
</protein>
<feature type="domain" description="Ig-like" evidence="2">
    <location>
        <begin position="225"/>
        <end position="317"/>
    </location>
</feature>
<keyword evidence="4" id="KW-1185">Reference proteome</keyword>
<dbReference type="Gene3D" id="2.60.40.10">
    <property type="entry name" value="Immunoglobulins"/>
    <property type="match status" value="2"/>
</dbReference>
<comment type="caution">
    <text evidence="3">The sequence shown here is derived from an EMBL/GenBank/DDBJ whole genome shotgun (WGS) entry which is preliminary data.</text>
</comment>
<dbReference type="InterPro" id="IPR013783">
    <property type="entry name" value="Ig-like_fold"/>
</dbReference>
<dbReference type="Proteomes" id="UP000198287">
    <property type="component" value="Unassembled WGS sequence"/>
</dbReference>
<dbReference type="OMA" id="TCHISNA"/>
<feature type="region of interest" description="Disordered" evidence="1">
    <location>
        <begin position="94"/>
        <end position="119"/>
    </location>
</feature>
<dbReference type="CDD" id="cd00096">
    <property type="entry name" value="Ig"/>
    <property type="match status" value="1"/>
</dbReference>
<dbReference type="Pfam" id="PF13927">
    <property type="entry name" value="Ig_3"/>
    <property type="match status" value="1"/>
</dbReference>
<dbReference type="STRING" id="158441.A0A226E0W7"/>
<dbReference type="GO" id="GO:0032589">
    <property type="term" value="C:neuron projection membrane"/>
    <property type="evidence" value="ECO:0007669"/>
    <property type="project" value="TreeGrafter"/>
</dbReference>
<dbReference type="PROSITE" id="PS50835">
    <property type="entry name" value="IG_LIKE"/>
    <property type="match status" value="2"/>
</dbReference>
<dbReference type="EMBL" id="LNIX01000008">
    <property type="protein sequence ID" value="OXA51109.1"/>
    <property type="molecule type" value="Genomic_DNA"/>
</dbReference>
<evidence type="ECO:0000259" key="2">
    <source>
        <dbReference type="PROSITE" id="PS50835"/>
    </source>
</evidence>
<dbReference type="SMART" id="SM00408">
    <property type="entry name" value="IGc2"/>
    <property type="match status" value="2"/>
</dbReference>
<evidence type="ECO:0000256" key="1">
    <source>
        <dbReference type="SAM" id="MobiDB-lite"/>
    </source>
</evidence>
<evidence type="ECO:0000313" key="3">
    <source>
        <dbReference type="EMBL" id="OXA51109.1"/>
    </source>
</evidence>
<dbReference type="FunFam" id="2.60.40.10:FF:000533">
    <property type="entry name" value="Uncharacterized protein, isoform A"/>
    <property type="match status" value="1"/>
</dbReference>
<feature type="compositionally biased region" description="Low complexity" evidence="1">
    <location>
        <begin position="94"/>
        <end position="113"/>
    </location>
</feature>
<dbReference type="FunFam" id="2.60.40.10:FF:001061">
    <property type="entry name" value="Uncharacterized protein, isoform C"/>
    <property type="match status" value="1"/>
</dbReference>
<proteinExistence type="predicted"/>